<dbReference type="Gene3D" id="3.10.560.10">
    <property type="entry name" value="Outer membrane lipoprotein wza domain like"/>
    <property type="match status" value="6"/>
</dbReference>
<evidence type="ECO:0000256" key="9">
    <source>
        <dbReference type="ARBA" id="ARBA00023065"/>
    </source>
</evidence>
<evidence type="ECO:0000256" key="12">
    <source>
        <dbReference type="ARBA" id="ARBA00023139"/>
    </source>
</evidence>
<protein>
    <submittedName>
        <fullName evidence="20">Polysaccharide biosynthesis protein</fullName>
    </submittedName>
</protein>
<dbReference type="PANTHER" id="PTHR33619:SF3">
    <property type="entry name" value="POLYSACCHARIDE EXPORT PROTEIN GFCE-RELATED"/>
    <property type="match status" value="1"/>
</dbReference>
<evidence type="ECO:0000259" key="17">
    <source>
        <dbReference type="Pfam" id="PF02563"/>
    </source>
</evidence>
<feature type="domain" description="Soluble ligand binding" evidence="18">
    <location>
        <begin position="648"/>
        <end position="688"/>
    </location>
</feature>
<dbReference type="InterPro" id="IPR049712">
    <property type="entry name" value="Poly_export"/>
</dbReference>
<keyword evidence="12" id="KW-0564">Palmitate</keyword>
<dbReference type="InterPro" id="IPR019554">
    <property type="entry name" value="Soluble_ligand-bd"/>
</dbReference>
<organism evidence="20 21">
    <name type="scientific">Pseudoalteromonas rubra</name>
    <dbReference type="NCBI Taxonomy" id="43658"/>
    <lineage>
        <taxon>Bacteria</taxon>
        <taxon>Pseudomonadati</taxon>
        <taxon>Pseudomonadota</taxon>
        <taxon>Gammaproteobacteria</taxon>
        <taxon>Alteromonadales</taxon>
        <taxon>Pseudoalteromonadaceae</taxon>
        <taxon>Pseudoalteromonas</taxon>
    </lineage>
</organism>
<comment type="subcellular location">
    <subcellularLocation>
        <location evidence="1">Cell outer membrane</location>
        <topology evidence="1">Multi-pass membrane protein</topology>
    </subcellularLocation>
</comment>
<accession>A0A5S3WT28</accession>
<feature type="region of interest" description="Disordered" evidence="15">
    <location>
        <begin position="54"/>
        <end position="86"/>
    </location>
</feature>
<reference evidence="20 21" key="1">
    <citation type="submission" date="2018-01" db="EMBL/GenBank/DDBJ databases">
        <authorList>
            <person name="Paulsen S."/>
            <person name="Gram L.K."/>
        </authorList>
    </citation>
    <scope>NUCLEOTIDE SEQUENCE [LARGE SCALE GENOMIC DNA]</scope>
    <source>
        <strain evidence="20 21">S2676</strain>
    </source>
</reference>
<dbReference type="GO" id="GO:0046930">
    <property type="term" value="C:pore complex"/>
    <property type="evidence" value="ECO:0007669"/>
    <property type="project" value="UniProtKB-KW"/>
</dbReference>
<comment type="similarity">
    <text evidence="2">Belongs to the BexD/CtrA/VexA family.</text>
</comment>
<feature type="chain" id="PRO_5024273700" evidence="16">
    <location>
        <begin position="21"/>
        <end position="887"/>
    </location>
</feature>
<dbReference type="Pfam" id="PF10531">
    <property type="entry name" value="SLBB"/>
    <property type="match status" value="4"/>
</dbReference>
<dbReference type="Pfam" id="PF22461">
    <property type="entry name" value="SLBB_2"/>
    <property type="match status" value="1"/>
</dbReference>
<dbReference type="OrthoDB" id="9808948at2"/>
<dbReference type="RefSeq" id="WP_138550740.1">
    <property type="nucleotide sequence ID" value="NZ_PNCH01000014.1"/>
</dbReference>
<dbReference type="PANTHER" id="PTHR33619">
    <property type="entry name" value="POLYSACCHARIDE EXPORT PROTEIN GFCE-RELATED"/>
    <property type="match status" value="1"/>
</dbReference>
<keyword evidence="6" id="KW-0812">Transmembrane</keyword>
<dbReference type="EMBL" id="PNCI01000008">
    <property type="protein sequence ID" value="TMP31473.1"/>
    <property type="molecule type" value="Genomic_DNA"/>
</dbReference>
<evidence type="ECO:0000256" key="13">
    <source>
        <dbReference type="ARBA" id="ARBA00023237"/>
    </source>
</evidence>
<dbReference type="Pfam" id="PF02563">
    <property type="entry name" value="Poly_export"/>
    <property type="match status" value="1"/>
</dbReference>
<evidence type="ECO:0000256" key="3">
    <source>
        <dbReference type="ARBA" id="ARBA00022448"/>
    </source>
</evidence>
<evidence type="ECO:0000256" key="7">
    <source>
        <dbReference type="ARBA" id="ARBA00022729"/>
    </source>
</evidence>
<dbReference type="GO" id="GO:0006811">
    <property type="term" value="P:monoatomic ion transport"/>
    <property type="evidence" value="ECO:0007669"/>
    <property type="project" value="UniProtKB-KW"/>
</dbReference>
<keyword evidence="8" id="KW-0625">Polysaccharide transport</keyword>
<evidence type="ECO:0000256" key="1">
    <source>
        <dbReference type="ARBA" id="ARBA00004571"/>
    </source>
</evidence>
<evidence type="ECO:0000256" key="2">
    <source>
        <dbReference type="ARBA" id="ARBA00009450"/>
    </source>
</evidence>
<name>A0A5S3WT28_9GAMM</name>
<dbReference type="InterPro" id="IPR003715">
    <property type="entry name" value="Poly_export_N"/>
</dbReference>
<keyword evidence="13" id="KW-0998">Cell outer membrane</keyword>
<dbReference type="InterPro" id="IPR054765">
    <property type="entry name" value="SLBB_dom"/>
</dbReference>
<dbReference type="GO" id="GO:0015159">
    <property type="term" value="F:polysaccharide transmembrane transporter activity"/>
    <property type="evidence" value="ECO:0007669"/>
    <property type="project" value="InterPro"/>
</dbReference>
<gene>
    <name evidence="20" type="ORF">CWB99_04255</name>
</gene>
<reference evidence="21" key="2">
    <citation type="submission" date="2019-06" db="EMBL/GenBank/DDBJ databases">
        <title>Co-occurence of chitin degradation, pigmentation and bioactivity in marine Pseudoalteromonas.</title>
        <authorList>
            <person name="Sonnenschein E.C."/>
            <person name="Bech P.K."/>
        </authorList>
    </citation>
    <scope>NUCLEOTIDE SEQUENCE [LARGE SCALE GENOMIC DNA]</scope>
    <source>
        <strain evidence="21">S2676</strain>
    </source>
</reference>
<feature type="domain" description="Soluble ligand binding" evidence="18">
    <location>
        <begin position="783"/>
        <end position="829"/>
    </location>
</feature>
<keyword evidence="4" id="KW-1134">Transmembrane beta strand</keyword>
<keyword evidence="11" id="KW-0472">Membrane</keyword>
<feature type="compositionally biased region" description="Basic and acidic residues" evidence="15">
    <location>
        <begin position="494"/>
        <end position="515"/>
    </location>
</feature>
<feature type="domain" description="Soluble ligand binding" evidence="18">
    <location>
        <begin position="563"/>
        <end position="616"/>
    </location>
</feature>
<feature type="signal peptide" evidence="16">
    <location>
        <begin position="1"/>
        <end position="20"/>
    </location>
</feature>
<sequence length="887" mass="97849">MSFKRIFAAILLMFSAVSVAFTPTAQQIEQFKKLPQSQQQALAKQYGINLSDVSGGGLNNPTQMQNPSTPSVFPRQPDEDDKAPRDPLEPIVEELEPFGYELFSGEPTSFAPTELQLVPNDYVIASGDTVTINLYGKESATHMVMVDREGRLNIPEFRPVSVVGLTYAELKQVIAEKVKNEAIGLSAFVSMAELRSIQVLIVGEAYRPGTYTLSPLSSVTNALFSTGGVTKIASLRNIEVKRQGNTIAVMDLYDLLLKGDSSDDITLQSGDVVFIPSVGPQVKVGGQVKRPAIFELKEGDTAESLTQMFGGFKEGAFLQRVQVNRVLNNAVKSVISVNFSESEVDYIPQGGDEIKVQAVNDDVVDSVSLIGAVARPGNYQWFEGATLKSYIEDPRSDLLPQADLGYSIIVRESEELGEIEVLQFSLSEALNSKGIPLQKNDEVFIFSRFNSQEQEESALKNLAMSAQEQELQKSVKLWHLYKRRQFENKVSFQQEEKDTQNKSTENNKETEKDKEVELEEDIENQEINENIYVPTVFGRETLLAPVLAQLEYQSSSSSESQIIEVLGQVRFPGIYPISKDMKASDAISAAGGLLESAYTEFAEITREQGDGQVAHIKVPLTSEGIESSINSRDVLNVLMKPNWQVSYRVTLKGEVTFPGEYIVKRGETLYSLLNRAGGLTEYAEPRAAVFTREAIKEQERKQLARLSDELRKDIAAKSFQKSIGANSSLSYSDANRLLKDLANVKALGRLIIDLPNIVSQADSLVLQDGDALYVPGKRESISIIGEVNYSSSHLFKSGTSIEEYITLSGGLRDRADAEKIYVIKANGAVFIPNRNSWFAINHDTELEAGDTIVVPMDSSHLDNLTLWSTATQIFYQLGVGVAAIARL</sequence>
<evidence type="ECO:0000256" key="8">
    <source>
        <dbReference type="ARBA" id="ARBA00023047"/>
    </source>
</evidence>
<evidence type="ECO:0000256" key="10">
    <source>
        <dbReference type="ARBA" id="ARBA00023114"/>
    </source>
</evidence>
<evidence type="ECO:0000256" key="14">
    <source>
        <dbReference type="ARBA" id="ARBA00023288"/>
    </source>
</evidence>
<evidence type="ECO:0000256" key="11">
    <source>
        <dbReference type="ARBA" id="ARBA00023136"/>
    </source>
</evidence>
<dbReference type="GO" id="GO:0009279">
    <property type="term" value="C:cell outer membrane"/>
    <property type="evidence" value="ECO:0007669"/>
    <property type="project" value="UniProtKB-SubCell"/>
</dbReference>
<dbReference type="AlphaFoldDB" id="A0A5S3WT28"/>
<dbReference type="GO" id="GO:0015288">
    <property type="term" value="F:porin activity"/>
    <property type="evidence" value="ECO:0007669"/>
    <property type="project" value="UniProtKB-KW"/>
</dbReference>
<evidence type="ECO:0000313" key="20">
    <source>
        <dbReference type="EMBL" id="TMP31473.1"/>
    </source>
</evidence>
<evidence type="ECO:0000256" key="6">
    <source>
        <dbReference type="ARBA" id="ARBA00022692"/>
    </source>
</evidence>
<dbReference type="Proteomes" id="UP000310249">
    <property type="component" value="Unassembled WGS sequence"/>
</dbReference>
<feature type="domain" description="Soluble ligand binding" evidence="18">
    <location>
        <begin position="282"/>
        <end position="326"/>
    </location>
</feature>
<feature type="region of interest" description="Disordered" evidence="15">
    <location>
        <begin position="491"/>
        <end position="519"/>
    </location>
</feature>
<keyword evidence="5" id="KW-0762">Sugar transport</keyword>
<evidence type="ECO:0000256" key="5">
    <source>
        <dbReference type="ARBA" id="ARBA00022597"/>
    </source>
</evidence>
<evidence type="ECO:0000259" key="19">
    <source>
        <dbReference type="Pfam" id="PF22461"/>
    </source>
</evidence>
<keyword evidence="3" id="KW-0813">Transport</keyword>
<keyword evidence="7 16" id="KW-0732">Signal</keyword>
<keyword evidence="10" id="KW-0626">Porin</keyword>
<evidence type="ECO:0000256" key="16">
    <source>
        <dbReference type="SAM" id="SignalP"/>
    </source>
</evidence>
<evidence type="ECO:0000313" key="21">
    <source>
        <dbReference type="Proteomes" id="UP000310249"/>
    </source>
</evidence>
<evidence type="ECO:0000259" key="18">
    <source>
        <dbReference type="Pfam" id="PF10531"/>
    </source>
</evidence>
<feature type="domain" description="Polysaccharide export protein N-terminal" evidence="17">
    <location>
        <begin position="118"/>
        <end position="180"/>
    </location>
</feature>
<proteinExistence type="inferred from homology"/>
<feature type="domain" description="SLBB" evidence="19">
    <location>
        <begin position="199"/>
        <end position="275"/>
    </location>
</feature>
<comment type="caution">
    <text evidence="20">The sequence shown here is derived from an EMBL/GenBank/DDBJ whole genome shotgun (WGS) entry which is preliminary data.</text>
</comment>
<feature type="compositionally biased region" description="Polar residues" evidence="15">
    <location>
        <begin position="59"/>
        <end position="71"/>
    </location>
</feature>
<keyword evidence="9" id="KW-0406">Ion transport</keyword>
<evidence type="ECO:0000256" key="15">
    <source>
        <dbReference type="SAM" id="MobiDB-lite"/>
    </source>
</evidence>
<keyword evidence="14" id="KW-0449">Lipoprotein</keyword>
<evidence type="ECO:0000256" key="4">
    <source>
        <dbReference type="ARBA" id="ARBA00022452"/>
    </source>
</evidence>